<gene>
    <name evidence="1" type="ORF">AK812_SmicGene37509</name>
</gene>
<accession>A0A1Q9CG52</accession>
<reference evidence="1 2" key="1">
    <citation type="submission" date="2016-02" db="EMBL/GenBank/DDBJ databases">
        <title>Genome analysis of coral dinoflagellate symbionts highlights evolutionary adaptations to a symbiotic lifestyle.</title>
        <authorList>
            <person name="Aranda M."/>
            <person name="Li Y."/>
            <person name="Liew Y.J."/>
            <person name="Baumgarten S."/>
            <person name="Simakov O."/>
            <person name="Wilson M."/>
            <person name="Piel J."/>
            <person name="Ashoor H."/>
            <person name="Bougouffa S."/>
            <person name="Bajic V.B."/>
            <person name="Ryu T."/>
            <person name="Ravasi T."/>
            <person name="Bayer T."/>
            <person name="Micklem G."/>
            <person name="Kim H."/>
            <person name="Bhak J."/>
            <person name="Lajeunesse T.C."/>
            <person name="Voolstra C.R."/>
        </authorList>
    </citation>
    <scope>NUCLEOTIDE SEQUENCE [LARGE SCALE GENOMIC DNA]</scope>
    <source>
        <strain evidence="1 2">CCMP2467</strain>
    </source>
</reference>
<name>A0A1Q9CG52_SYMMI</name>
<keyword evidence="2" id="KW-1185">Reference proteome</keyword>
<protein>
    <submittedName>
        <fullName evidence="1">Uncharacterized protein</fullName>
    </submittedName>
</protein>
<dbReference type="EMBL" id="LSRX01001240">
    <property type="protein sequence ID" value="OLP81901.1"/>
    <property type="molecule type" value="Genomic_DNA"/>
</dbReference>
<dbReference type="Proteomes" id="UP000186817">
    <property type="component" value="Unassembled WGS sequence"/>
</dbReference>
<dbReference type="AlphaFoldDB" id="A0A1Q9CG52"/>
<comment type="caution">
    <text evidence="1">The sequence shown here is derived from an EMBL/GenBank/DDBJ whole genome shotgun (WGS) entry which is preliminary data.</text>
</comment>
<proteinExistence type="predicted"/>
<evidence type="ECO:0000313" key="1">
    <source>
        <dbReference type="EMBL" id="OLP81901.1"/>
    </source>
</evidence>
<organism evidence="1 2">
    <name type="scientific">Symbiodinium microadriaticum</name>
    <name type="common">Dinoflagellate</name>
    <name type="synonym">Zooxanthella microadriatica</name>
    <dbReference type="NCBI Taxonomy" id="2951"/>
    <lineage>
        <taxon>Eukaryota</taxon>
        <taxon>Sar</taxon>
        <taxon>Alveolata</taxon>
        <taxon>Dinophyceae</taxon>
        <taxon>Suessiales</taxon>
        <taxon>Symbiodiniaceae</taxon>
        <taxon>Symbiodinium</taxon>
    </lineage>
</organism>
<dbReference type="OrthoDB" id="448392at2759"/>
<evidence type="ECO:0000313" key="2">
    <source>
        <dbReference type="Proteomes" id="UP000186817"/>
    </source>
</evidence>
<sequence>MRSRCQLLACGQCQHGACQHYACQRATQTARAANAADAVELPRKKFFQREEVIYFLSSKEETIRSKDETISKIISSKDETISKIISSKDETISKIISSKDETISKMNEIIRSKDETIESIRREMVAEKREALRARGLLSSRGIFERVLQLLHAEENFRGKFNATQAIQQLQQLSPSNQSGRWANCLFQSVSKSYGSSVNIVHQLTTLYSTLSVDVHGQPWNQNSVQISDQLGANDKQFIEELCRCMGLL</sequence>